<dbReference type="GO" id="GO:0046872">
    <property type="term" value="F:metal ion binding"/>
    <property type="evidence" value="ECO:0007669"/>
    <property type="project" value="UniProtKB-KW"/>
</dbReference>
<dbReference type="GO" id="GO:0004161">
    <property type="term" value="F:dimethylallyltranstransferase activity"/>
    <property type="evidence" value="ECO:0007669"/>
    <property type="project" value="UniProtKB-EC"/>
</dbReference>
<keyword evidence="5" id="KW-0460">Magnesium</keyword>
<dbReference type="InterPro" id="IPR008949">
    <property type="entry name" value="Isoprenoid_synthase_dom_sf"/>
</dbReference>
<evidence type="ECO:0000256" key="6">
    <source>
        <dbReference type="ARBA" id="ARBA00023229"/>
    </source>
</evidence>
<comment type="similarity">
    <text evidence="2 7">Belongs to the FPP/GGPP synthase family.</text>
</comment>
<dbReference type="SFLD" id="SFLDS00005">
    <property type="entry name" value="Isoprenoid_Synthase_Type_I"/>
    <property type="match status" value="1"/>
</dbReference>
<evidence type="ECO:0000313" key="8">
    <source>
        <dbReference type="EMBL" id="MBB3065102.1"/>
    </source>
</evidence>
<dbReference type="SUPFAM" id="SSF48576">
    <property type="entry name" value="Terpenoid synthases"/>
    <property type="match status" value="1"/>
</dbReference>
<dbReference type="FunFam" id="1.10.600.10:FF:000001">
    <property type="entry name" value="Geranylgeranyl diphosphate synthase"/>
    <property type="match status" value="1"/>
</dbReference>
<dbReference type="NCBIfam" id="NF045485">
    <property type="entry name" value="FPPsyn"/>
    <property type="match status" value="1"/>
</dbReference>
<dbReference type="EC" id="2.5.1.10" evidence="8"/>
<dbReference type="InterPro" id="IPR053378">
    <property type="entry name" value="Prenyl_diphosphate_synthase"/>
</dbReference>
<comment type="cofactor">
    <cofactor evidence="1">
        <name>Mg(2+)</name>
        <dbReference type="ChEBI" id="CHEBI:18420"/>
    </cofactor>
</comment>
<keyword evidence="3 7" id="KW-0808">Transferase</keyword>
<dbReference type="CDD" id="cd00685">
    <property type="entry name" value="Trans_IPPS_HT"/>
    <property type="match status" value="1"/>
</dbReference>
<evidence type="ECO:0000256" key="1">
    <source>
        <dbReference type="ARBA" id="ARBA00001946"/>
    </source>
</evidence>
<sequence length="298" mass="31497">MASLFETKLAETAAAVQVRLDQLLPMVDGPEAQVVAAMRLACLAGGKRLRPFLVAESSALFQVPRERALTVGAAVEMLHSYSLVHDDLPAMDDSDLRRGQPTLHKTYDEATAILAGDGLLTEAFQVLASPESHPDPAIRIELTAALARAAGAAGMVGGQMIDVAADRGALRLDLPGITRLQALKTGALMGFSVMAGAILGCAGKPERTALEDYAADLGLAFQIRDDLLDCEGTASELGKPVGQDKTLQKATFVSLLGAEEARKKAALLVDSAVARLDIFAEKADLLRQAALFVLERRL</sequence>
<accession>A0A839SRI8</accession>
<keyword evidence="9" id="KW-1185">Reference proteome</keyword>
<evidence type="ECO:0000256" key="2">
    <source>
        <dbReference type="ARBA" id="ARBA00006706"/>
    </source>
</evidence>
<comment type="caution">
    <text evidence="8">The sequence shown here is derived from an EMBL/GenBank/DDBJ whole genome shotgun (WGS) entry which is preliminary data.</text>
</comment>
<organism evidence="8 9">
    <name type="scientific">Limibacillus halophilus</name>
    <dbReference type="NCBI Taxonomy" id="1579333"/>
    <lineage>
        <taxon>Bacteria</taxon>
        <taxon>Pseudomonadati</taxon>
        <taxon>Pseudomonadota</taxon>
        <taxon>Alphaproteobacteria</taxon>
        <taxon>Rhodospirillales</taxon>
        <taxon>Rhodovibrionaceae</taxon>
        <taxon>Limibacillus</taxon>
    </lineage>
</organism>
<dbReference type="PANTHER" id="PTHR43281:SF1">
    <property type="entry name" value="FARNESYL DIPHOSPHATE SYNTHASE"/>
    <property type="match status" value="1"/>
</dbReference>
<dbReference type="InterPro" id="IPR033749">
    <property type="entry name" value="Polyprenyl_synt_CS"/>
</dbReference>
<proteinExistence type="inferred from homology"/>
<keyword evidence="6" id="KW-0414">Isoprene biosynthesis</keyword>
<evidence type="ECO:0000256" key="5">
    <source>
        <dbReference type="ARBA" id="ARBA00022842"/>
    </source>
</evidence>
<dbReference type="PANTHER" id="PTHR43281">
    <property type="entry name" value="FARNESYL DIPHOSPHATE SYNTHASE"/>
    <property type="match status" value="1"/>
</dbReference>
<dbReference type="AlphaFoldDB" id="A0A839SRI8"/>
<protein>
    <submittedName>
        <fullName evidence="8">Farnesyl diphosphate synthase</fullName>
        <ecNumber evidence="8">2.5.1.1</ecNumber>
        <ecNumber evidence="8">2.5.1.10</ecNumber>
    </submittedName>
</protein>
<dbReference type="GO" id="GO:0005737">
    <property type="term" value="C:cytoplasm"/>
    <property type="evidence" value="ECO:0007669"/>
    <property type="project" value="UniProtKB-ARBA"/>
</dbReference>
<dbReference type="SFLD" id="SFLDG01017">
    <property type="entry name" value="Polyprenyl_Transferase_Like"/>
    <property type="match status" value="1"/>
</dbReference>
<dbReference type="EMBL" id="JACHXA010000003">
    <property type="protein sequence ID" value="MBB3065102.1"/>
    <property type="molecule type" value="Genomic_DNA"/>
</dbReference>
<evidence type="ECO:0000313" key="9">
    <source>
        <dbReference type="Proteomes" id="UP000581135"/>
    </source>
</evidence>
<dbReference type="RefSeq" id="WP_322091222.1">
    <property type="nucleotide sequence ID" value="NZ_JACHXA010000003.1"/>
</dbReference>
<reference evidence="8 9" key="1">
    <citation type="submission" date="2020-08" db="EMBL/GenBank/DDBJ databases">
        <title>Genomic Encyclopedia of Type Strains, Phase III (KMG-III): the genomes of soil and plant-associated and newly described type strains.</title>
        <authorList>
            <person name="Whitman W."/>
        </authorList>
    </citation>
    <scope>NUCLEOTIDE SEQUENCE [LARGE SCALE GENOMIC DNA]</scope>
    <source>
        <strain evidence="8 9">CECT 8803</strain>
    </source>
</reference>
<dbReference type="GO" id="GO:0016114">
    <property type="term" value="P:terpenoid biosynthetic process"/>
    <property type="evidence" value="ECO:0007669"/>
    <property type="project" value="UniProtKB-ARBA"/>
</dbReference>
<dbReference type="GO" id="GO:0004337">
    <property type="term" value="F:(2E,6E)-farnesyl diphosphate synthase activity"/>
    <property type="evidence" value="ECO:0007669"/>
    <property type="project" value="UniProtKB-EC"/>
</dbReference>
<dbReference type="Gene3D" id="1.10.600.10">
    <property type="entry name" value="Farnesyl Diphosphate Synthase"/>
    <property type="match status" value="1"/>
</dbReference>
<evidence type="ECO:0000256" key="4">
    <source>
        <dbReference type="ARBA" id="ARBA00022723"/>
    </source>
</evidence>
<dbReference type="PROSITE" id="PS00444">
    <property type="entry name" value="POLYPRENYL_SYNTHASE_2"/>
    <property type="match status" value="1"/>
</dbReference>
<evidence type="ECO:0000256" key="7">
    <source>
        <dbReference type="RuleBase" id="RU004466"/>
    </source>
</evidence>
<keyword evidence="4" id="KW-0479">Metal-binding</keyword>
<evidence type="ECO:0000256" key="3">
    <source>
        <dbReference type="ARBA" id="ARBA00022679"/>
    </source>
</evidence>
<dbReference type="Pfam" id="PF00348">
    <property type="entry name" value="polyprenyl_synt"/>
    <property type="match status" value="1"/>
</dbReference>
<name>A0A839SRI8_9PROT</name>
<dbReference type="Proteomes" id="UP000581135">
    <property type="component" value="Unassembled WGS sequence"/>
</dbReference>
<gene>
    <name evidence="8" type="ORF">FHR98_001381</name>
</gene>
<dbReference type="InterPro" id="IPR000092">
    <property type="entry name" value="Polyprenyl_synt"/>
</dbReference>
<dbReference type="EC" id="2.5.1.1" evidence="8"/>
<dbReference type="PROSITE" id="PS00723">
    <property type="entry name" value="POLYPRENYL_SYNTHASE_1"/>
    <property type="match status" value="1"/>
</dbReference>